<comment type="caution">
    <text evidence="2">The sequence shown here is derived from an EMBL/GenBank/DDBJ whole genome shotgun (WGS) entry which is preliminary data.</text>
</comment>
<dbReference type="SUPFAM" id="SSF53335">
    <property type="entry name" value="S-adenosyl-L-methionine-dependent methyltransferases"/>
    <property type="match status" value="1"/>
</dbReference>
<sequence length="272" mass="30008">MQVTTSLDLAAIKGRQQQTWGSGDYTQIGSWLVLMSELLCEAVDLRPGQTVLDVAGGTGNAALAAVRRFGEVTCTDYVPAFLERARRRADAEGLAFEIQEADAENLPFPDASFDVVLSSIGAMFAPNQEQVARELLRVCRSGGKIGMTNWTPDGFVGEFFRTTGRHVPPPPGLKPAFRWGTEAGLRELFGDGVRDLVITPRQHMFRFRSPEHFVETFHTYYGPTQKAFDALDAAGQERLNNDLLDLARRWTRAGDGTAIWPGDYLEVVAVRA</sequence>
<dbReference type="Pfam" id="PF08241">
    <property type="entry name" value="Methyltransf_11"/>
    <property type="match status" value="1"/>
</dbReference>
<protein>
    <submittedName>
        <fullName evidence="2">Methyltransferase type 11</fullName>
    </submittedName>
</protein>
<dbReference type="AlphaFoldDB" id="I4EJ85"/>
<reference evidence="2 3" key="1">
    <citation type="journal article" date="2012" name="ISME J.">
        <title>Nitrification expanded: discovery, physiology and genomics of a nitrite-oxidizing bacterium from the phylum Chloroflexi.</title>
        <authorList>
            <person name="Sorokin D.Y."/>
            <person name="Lucker S."/>
            <person name="Vejmelkova D."/>
            <person name="Kostrikina N.A."/>
            <person name="Kleerebezem R."/>
            <person name="Rijpstra W.I."/>
            <person name="Damste J.S."/>
            <person name="Le Paslier D."/>
            <person name="Muyzer G."/>
            <person name="Wagner M."/>
            <person name="van Loosdrecht M.C."/>
            <person name="Daims H."/>
        </authorList>
    </citation>
    <scope>NUCLEOTIDE SEQUENCE [LARGE SCALE GENOMIC DNA]</scope>
    <source>
        <strain evidence="3">none</strain>
    </source>
</reference>
<evidence type="ECO:0000313" key="3">
    <source>
        <dbReference type="Proteomes" id="UP000004221"/>
    </source>
</evidence>
<dbReference type="PANTHER" id="PTHR43591:SF24">
    <property type="entry name" value="2-METHOXY-6-POLYPRENYL-1,4-BENZOQUINOL METHYLASE, MITOCHONDRIAL"/>
    <property type="match status" value="1"/>
</dbReference>
<dbReference type="Proteomes" id="UP000004221">
    <property type="component" value="Unassembled WGS sequence"/>
</dbReference>
<dbReference type="InterPro" id="IPR013216">
    <property type="entry name" value="Methyltransf_11"/>
</dbReference>
<keyword evidence="2" id="KW-0808">Transferase</keyword>
<keyword evidence="3" id="KW-1185">Reference proteome</keyword>
<dbReference type="EMBL" id="CAGS01000321">
    <property type="protein sequence ID" value="CCF84747.1"/>
    <property type="molecule type" value="Genomic_DNA"/>
</dbReference>
<dbReference type="GO" id="GO:0032259">
    <property type="term" value="P:methylation"/>
    <property type="evidence" value="ECO:0007669"/>
    <property type="project" value="UniProtKB-KW"/>
</dbReference>
<dbReference type="GO" id="GO:0008757">
    <property type="term" value="F:S-adenosylmethionine-dependent methyltransferase activity"/>
    <property type="evidence" value="ECO:0007669"/>
    <property type="project" value="InterPro"/>
</dbReference>
<proteinExistence type="predicted"/>
<name>I4EJ85_9BACT</name>
<evidence type="ECO:0000313" key="2">
    <source>
        <dbReference type="EMBL" id="CCF84747.1"/>
    </source>
</evidence>
<dbReference type="RefSeq" id="WP_008479144.1">
    <property type="nucleotide sequence ID" value="NZ_CAGS01000321.1"/>
</dbReference>
<evidence type="ECO:0000259" key="1">
    <source>
        <dbReference type="Pfam" id="PF08241"/>
    </source>
</evidence>
<dbReference type="PANTHER" id="PTHR43591">
    <property type="entry name" value="METHYLTRANSFERASE"/>
    <property type="match status" value="1"/>
</dbReference>
<dbReference type="Gene3D" id="3.40.50.150">
    <property type="entry name" value="Vaccinia Virus protein VP39"/>
    <property type="match status" value="1"/>
</dbReference>
<dbReference type="OrthoDB" id="9808140at2"/>
<dbReference type="InterPro" id="IPR029063">
    <property type="entry name" value="SAM-dependent_MTases_sf"/>
</dbReference>
<keyword evidence="2" id="KW-0489">Methyltransferase</keyword>
<gene>
    <name evidence="2" type="ORF">NITHO_3880003</name>
</gene>
<dbReference type="CDD" id="cd02440">
    <property type="entry name" value="AdoMet_MTases"/>
    <property type="match status" value="1"/>
</dbReference>
<feature type="domain" description="Methyltransferase type 11" evidence="1">
    <location>
        <begin position="52"/>
        <end position="145"/>
    </location>
</feature>
<organism evidence="2 3">
    <name type="scientific">Nitrolancea hollandica Lb</name>
    <dbReference type="NCBI Taxonomy" id="1129897"/>
    <lineage>
        <taxon>Bacteria</taxon>
        <taxon>Pseudomonadati</taxon>
        <taxon>Thermomicrobiota</taxon>
        <taxon>Thermomicrobia</taxon>
        <taxon>Sphaerobacterales</taxon>
        <taxon>Sphaerobacterineae</taxon>
        <taxon>Sphaerobacteraceae</taxon>
        <taxon>Nitrolancea</taxon>
    </lineage>
</organism>
<accession>I4EJ85</accession>